<dbReference type="Proteomes" id="UP000030960">
    <property type="component" value="Unassembled WGS sequence"/>
</dbReference>
<dbReference type="InterPro" id="IPR038488">
    <property type="entry name" value="Integrase_DNA-bd_sf"/>
</dbReference>
<feature type="domain" description="Tyr recombinase" evidence="5">
    <location>
        <begin position="186"/>
        <end position="365"/>
    </location>
</feature>
<dbReference type="InterPro" id="IPR011010">
    <property type="entry name" value="DNA_brk_join_enz"/>
</dbReference>
<gene>
    <name evidence="6" type="ORF">OA50_01580</name>
</gene>
<evidence type="ECO:0000256" key="1">
    <source>
        <dbReference type="ARBA" id="ARBA00008857"/>
    </source>
</evidence>
<dbReference type="Gene3D" id="1.10.150.130">
    <property type="match status" value="1"/>
</dbReference>
<dbReference type="GO" id="GO:0015074">
    <property type="term" value="P:DNA integration"/>
    <property type="evidence" value="ECO:0007669"/>
    <property type="project" value="UniProtKB-KW"/>
</dbReference>
<proteinExistence type="inferred from homology"/>
<dbReference type="PANTHER" id="PTHR30629">
    <property type="entry name" value="PROPHAGE INTEGRASE"/>
    <property type="match status" value="1"/>
</dbReference>
<dbReference type="PANTHER" id="PTHR30629:SF2">
    <property type="entry name" value="PROPHAGE INTEGRASE INTS-RELATED"/>
    <property type="match status" value="1"/>
</dbReference>
<dbReference type="GO" id="GO:0003677">
    <property type="term" value="F:DNA binding"/>
    <property type="evidence" value="ECO:0007669"/>
    <property type="project" value="UniProtKB-KW"/>
</dbReference>
<evidence type="ECO:0000256" key="2">
    <source>
        <dbReference type="ARBA" id="ARBA00022908"/>
    </source>
</evidence>
<dbReference type="EMBL" id="JSUQ01000006">
    <property type="protein sequence ID" value="KHQ53593.1"/>
    <property type="molecule type" value="Genomic_DNA"/>
</dbReference>
<dbReference type="RefSeq" id="WP_052244364.1">
    <property type="nucleotide sequence ID" value="NZ_JSUQ01000006.1"/>
</dbReference>
<dbReference type="Pfam" id="PF00589">
    <property type="entry name" value="Phage_integrase"/>
    <property type="match status" value="1"/>
</dbReference>
<dbReference type="SUPFAM" id="SSF56349">
    <property type="entry name" value="DNA breaking-rejoining enzymes"/>
    <property type="match status" value="1"/>
</dbReference>
<dbReference type="AlphaFoldDB" id="A0A0B3S3P6"/>
<dbReference type="Gene3D" id="3.30.160.390">
    <property type="entry name" value="Integrase, DNA-binding domain"/>
    <property type="match status" value="1"/>
</dbReference>
<organism evidence="6 7">
    <name type="scientific">Mameliella alba</name>
    <dbReference type="NCBI Taxonomy" id="561184"/>
    <lineage>
        <taxon>Bacteria</taxon>
        <taxon>Pseudomonadati</taxon>
        <taxon>Pseudomonadota</taxon>
        <taxon>Alphaproteobacteria</taxon>
        <taxon>Rhodobacterales</taxon>
        <taxon>Roseobacteraceae</taxon>
        <taxon>Mameliella</taxon>
    </lineage>
</organism>
<evidence type="ECO:0000259" key="5">
    <source>
        <dbReference type="PROSITE" id="PS51898"/>
    </source>
</evidence>
<dbReference type="GO" id="GO:0006310">
    <property type="term" value="P:DNA recombination"/>
    <property type="evidence" value="ECO:0007669"/>
    <property type="project" value="UniProtKB-KW"/>
</dbReference>
<evidence type="ECO:0000313" key="6">
    <source>
        <dbReference type="EMBL" id="KHQ53593.1"/>
    </source>
</evidence>
<sequence length="377" mass="42825">MPERLTQAAVERAVKEREPGSQLYDGESPGLRLVVGRRGASYKHVGRINDGTGRYVSVTIGRADDVSLRTARERSTELRLALRRGDDPRTPKANVPTLTEAMERYLDGRPDLSPETVKWYRQKLAGPLKSLAKLPADRIDREQVRALHERLTRTVGAYGANGAMRTLKLLLNDVARTHDLPPNPVSRAVRMNREEARDWAVAPAEMPELWRRLDAMNDRVRRACWLLMLTTGLRCSNARSVLWEHLDADGVLLVPRAKSGRSFRLPLPRLVLQELEEVREVTRPLESPFVFASPSSTSGHVEQMRRTEAFPYAPHAMRHTYRTWALEAGVDFQSVTMLMDHSNPHVSFNYVTRAHLTGHLRECQERVCALMASYRGR</sequence>
<accession>A0A0B3S3P6</accession>
<evidence type="ECO:0000256" key="4">
    <source>
        <dbReference type="ARBA" id="ARBA00023172"/>
    </source>
</evidence>
<evidence type="ECO:0000256" key="3">
    <source>
        <dbReference type="ARBA" id="ARBA00023125"/>
    </source>
</evidence>
<keyword evidence="2" id="KW-0229">DNA integration</keyword>
<keyword evidence="4" id="KW-0233">DNA recombination</keyword>
<dbReference type="InterPro" id="IPR013762">
    <property type="entry name" value="Integrase-like_cat_sf"/>
</dbReference>
<dbReference type="InterPro" id="IPR050808">
    <property type="entry name" value="Phage_Integrase"/>
</dbReference>
<reference evidence="6 7" key="1">
    <citation type="submission" date="2014-10" db="EMBL/GenBank/DDBJ databases">
        <title>Genome sequence of Ponticoccus sp. strain UMTAT08 isolated from clonal culture of toxic dinoflagellate Alexandrium tamiyavanichii.</title>
        <authorList>
            <person name="Gan H.Y."/>
            <person name="Muhd D.-D."/>
            <person name="Mohd Noor M.E."/>
            <person name="Yeong Y.S."/>
            <person name="Usup G."/>
        </authorList>
    </citation>
    <scope>NUCLEOTIDE SEQUENCE [LARGE SCALE GENOMIC DNA]</scope>
    <source>
        <strain evidence="6 7">UMTAT08</strain>
    </source>
</reference>
<dbReference type="OrthoDB" id="6388170at2"/>
<dbReference type="Pfam" id="PF13356">
    <property type="entry name" value="Arm-DNA-bind_3"/>
    <property type="match status" value="1"/>
</dbReference>
<comment type="caution">
    <text evidence="6">The sequence shown here is derived from an EMBL/GenBank/DDBJ whole genome shotgun (WGS) entry which is preliminary data.</text>
</comment>
<dbReference type="InterPro" id="IPR002104">
    <property type="entry name" value="Integrase_catalytic"/>
</dbReference>
<comment type="similarity">
    <text evidence="1">Belongs to the 'phage' integrase family.</text>
</comment>
<dbReference type="InterPro" id="IPR010998">
    <property type="entry name" value="Integrase_recombinase_N"/>
</dbReference>
<dbReference type="InterPro" id="IPR025166">
    <property type="entry name" value="Integrase_DNA_bind_dom"/>
</dbReference>
<keyword evidence="7" id="KW-1185">Reference proteome</keyword>
<evidence type="ECO:0000313" key="7">
    <source>
        <dbReference type="Proteomes" id="UP000030960"/>
    </source>
</evidence>
<dbReference type="Gene3D" id="1.10.443.10">
    <property type="entry name" value="Intergrase catalytic core"/>
    <property type="match status" value="1"/>
</dbReference>
<dbReference type="PATRIC" id="fig|1515334.3.peg.1586"/>
<dbReference type="PROSITE" id="PS51898">
    <property type="entry name" value="TYR_RECOMBINASE"/>
    <property type="match status" value="1"/>
</dbReference>
<protein>
    <submittedName>
        <fullName evidence="6">Putative integrase</fullName>
    </submittedName>
</protein>
<keyword evidence="3" id="KW-0238">DNA-binding</keyword>
<name>A0A0B3S3P6_9RHOB</name>